<comment type="caution">
    <text evidence="1">The sequence shown here is derived from an EMBL/GenBank/DDBJ whole genome shotgun (WGS) entry which is preliminary data.</text>
</comment>
<evidence type="ECO:0000313" key="1">
    <source>
        <dbReference type="EMBL" id="TKI59463.1"/>
    </source>
</evidence>
<evidence type="ECO:0008006" key="3">
    <source>
        <dbReference type="Google" id="ProtNLM"/>
    </source>
</evidence>
<sequence>MKKFLLYFSVLFCLVSVVGCNEQDKDVNGEFLLGNFGADWEEETYYLVVPINWSGKSHVTIESMKLIKKDEKPITYEEDGIKYEFFGAEPLKSSGIYGESDVGELKNIKDLEIDSDGKIALKLVLGEEVHEDSERRIKISFSINGKEYEKIVEWKTLEQVNTLSENNSVIPYTTSQKEV</sequence>
<organism evidence="1 2">
    <name type="scientific">Lysinibacillus mangiferihumi</name>
    <dbReference type="NCBI Taxonomy" id="1130819"/>
    <lineage>
        <taxon>Bacteria</taxon>
        <taxon>Bacillati</taxon>
        <taxon>Bacillota</taxon>
        <taxon>Bacilli</taxon>
        <taxon>Bacillales</taxon>
        <taxon>Bacillaceae</taxon>
        <taxon>Lysinibacillus</taxon>
    </lineage>
</organism>
<protein>
    <recommendedName>
        <fullName evidence="3">Lipoprotein</fullName>
    </recommendedName>
</protein>
<gene>
    <name evidence="1" type="ORF">FC756_20810</name>
</gene>
<accession>A0A4V5TJG4</accession>
<proteinExistence type="predicted"/>
<name>A0A4V5TJG4_9BACI</name>
<keyword evidence="2" id="KW-1185">Reference proteome</keyword>
<dbReference type="EMBL" id="SZPU01000092">
    <property type="protein sequence ID" value="TKI59463.1"/>
    <property type="molecule type" value="Genomic_DNA"/>
</dbReference>
<dbReference type="PROSITE" id="PS51257">
    <property type="entry name" value="PROKAR_LIPOPROTEIN"/>
    <property type="match status" value="1"/>
</dbReference>
<dbReference type="AlphaFoldDB" id="A0A4V5TJG4"/>
<dbReference type="RefSeq" id="WP_107895835.1">
    <property type="nucleotide sequence ID" value="NZ_PYWM01000014.1"/>
</dbReference>
<reference evidence="1 2" key="1">
    <citation type="submission" date="2019-04" db="EMBL/GenBank/DDBJ databases">
        <title>Lysinibacillus genome sequencing.</title>
        <authorList>
            <person name="Dunlap C."/>
        </authorList>
    </citation>
    <scope>NUCLEOTIDE SEQUENCE [LARGE SCALE GENOMIC DNA]</scope>
    <source>
        <strain evidence="1 2">CCTCC AB 2010389</strain>
    </source>
</reference>
<evidence type="ECO:0000313" key="2">
    <source>
        <dbReference type="Proteomes" id="UP000308744"/>
    </source>
</evidence>
<dbReference type="Proteomes" id="UP000308744">
    <property type="component" value="Unassembled WGS sequence"/>
</dbReference>